<dbReference type="Proteomes" id="UP001266305">
    <property type="component" value="Unassembled WGS sequence"/>
</dbReference>
<accession>A0ABQ9WH95</accession>
<proteinExistence type="predicted"/>
<reference evidence="1 2" key="1">
    <citation type="submission" date="2023-05" db="EMBL/GenBank/DDBJ databases">
        <title>B98-5 Cell Line De Novo Hybrid Assembly: An Optical Mapping Approach.</title>
        <authorList>
            <person name="Kananen K."/>
            <person name="Auerbach J.A."/>
            <person name="Kautto E."/>
            <person name="Blachly J.S."/>
        </authorList>
    </citation>
    <scope>NUCLEOTIDE SEQUENCE [LARGE SCALE GENOMIC DNA]</scope>
    <source>
        <strain evidence="1">B95-8</strain>
        <tissue evidence="1">Cell line</tissue>
    </source>
</reference>
<evidence type="ECO:0000313" key="1">
    <source>
        <dbReference type="EMBL" id="KAK2121032.1"/>
    </source>
</evidence>
<evidence type="ECO:0000313" key="2">
    <source>
        <dbReference type="Proteomes" id="UP001266305"/>
    </source>
</evidence>
<feature type="non-terminal residue" evidence="1">
    <location>
        <position position="56"/>
    </location>
</feature>
<sequence>MDDVAYLQRKMTNRPYRSEIQNAEVSAKWEHYRALSSTFPAAKPEAGVDQIKGTGS</sequence>
<dbReference type="EMBL" id="JASSZA010000001">
    <property type="protein sequence ID" value="KAK2121032.1"/>
    <property type="molecule type" value="Genomic_DNA"/>
</dbReference>
<keyword evidence="2" id="KW-1185">Reference proteome</keyword>
<comment type="caution">
    <text evidence="1">The sequence shown here is derived from an EMBL/GenBank/DDBJ whole genome shotgun (WGS) entry which is preliminary data.</text>
</comment>
<organism evidence="1 2">
    <name type="scientific">Saguinus oedipus</name>
    <name type="common">Cotton-top tamarin</name>
    <name type="synonym">Oedipomidas oedipus</name>
    <dbReference type="NCBI Taxonomy" id="9490"/>
    <lineage>
        <taxon>Eukaryota</taxon>
        <taxon>Metazoa</taxon>
        <taxon>Chordata</taxon>
        <taxon>Craniata</taxon>
        <taxon>Vertebrata</taxon>
        <taxon>Euteleostomi</taxon>
        <taxon>Mammalia</taxon>
        <taxon>Eutheria</taxon>
        <taxon>Euarchontoglires</taxon>
        <taxon>Primates</taxon>
        <taxon>Haplorrhini</taxon>
        <taxon>Platyrrhini</taxon>
        <taxon>Cebidae</taxon>
        <taxon>Callitrichinae</taxon>
        <taxon>Saguinus</taxon>
    </lineage>
</organism>
<gene>
    <name evidence="1" type="ORF">P7K49_002418</name>
</gene>
<name>A0ABQ9WH95_SAGOE</name>
<protein>
    <submittedName>
        <fullName evidence="1">Uncharacterized protein</fullName>
    </submittedName>
</protein>